<keyword evidence="2" id="KW-1185">Reference proteome</keyword>
<organism evidence="1 2">
    <name type="scientific">Frankia canadensis</name>
    <dbReference type="NCBI Taxonomy" id="1836972"/>
    <lineage>
        <taxon>Bacteria</taxon>
        <taxon>Bacillati</taxon>
        <taxon>Actinomycetota</taxon>
        <taxon>Actinomycetes</taxon>
        <taxon>Frankiales</taxon>
        <taxon>Frankiaceae</taxon>
        <taxon>Frankia</taxon>
    </lineage>
</organism>
<protein>
    <submittedName>
        <fullName evidence="1">Uncharacterized protein</fullName>
    </submittedName>
</protein>
<evidence type="ECO:0000313" key="2">
    <source>
        <dbReference type="Proteomes" id="UP000234331"/>
    </source>
</evidence>
<name>A0A2I2KJ43_9ACTN</name>
<dbReference type="Proteomes" id="UP000234331">
    <property type="component" value="Unassembled WGS sequence"/>
</dbReference>
<gene>
    <name evidence="1" type="ORF">FRACA_1090010</name>
</gene>
<reference evidence="1 2" key="1">
    <citation type="submission" date="2017-06" db="EMBL/GenBank/DDBJ databases">
        <authorList>
            <person name="Kim H.J."/>
            <person name="Triplett B.A."/>
        </authorList>
    </citation>
    <scope>NUCLEOTIDE SEQUENCE [LARGE SCALE GENOMIC DNA]</scope>
    <source>
        <strain evidence="1">FRACA_ARgP5</strain>
    </source>
</reference>
<dbReference type="EMBL" id="FZMO01000012">
    <property type="protein sequence ID" value="SNQ45683.1"/>
    <property type="molecule type" value="Genomic_DNA"/>
</dbReference>
<accession>A0A2I2KJ43</accession>
<sequence length="98" mass="10577">MDIIPLSDMPPEHGSRIGPSVEDRAIASAVLPAVENQAPWRYSPRKIVMAAEAGQGWRTSANSSCGGRCQGRSPTTWTARRRCKDIAAAIKSVCIQNI</sequence>
<evidence type="ECO:0000313" key="1">
    <source>
        <dbReference type="EMBL" id="SNQ45683.1"/>
    </source>
</evidence>
<dbReference type="AlphaFoldDB" id="A0A2I2KJ43"/>
<proteinExistence type="predicted"/>